<dbReference type="PANTHER" id="PTHR32338">
    <property type="entry name" value="N-ACETYL-GAMMA-GLUTAMYL-PHOSPHATE REDUCTASE, CHLOROPLASTIC-RELATED-RELATED"/>
    <property type="match status" value="1"/>
</dbReference>
<dbReference type="HAMAP" id="MF_00150">
    <property type="entry name" value="ArgC_type1"/>
    <property type="match status" value="1"/>
</dbReference>
<dbReference type="Pfam" id="PF22698">
    <property type="entry name" value="Semialdhyde_dhC_1"/>
    <property type="match status" value="1"/>
</dbReference>
<comment type="caution">
    <text evidence="8">The sequence shown here is derived from an EMBL/GenBank/DDBJ whole genome shotgun (WGS) entry which is preliminary data.</text>
</comment>
<dbReference type="PROSITE" id="PS01224">
    <property type="entry name" value="ARGC"/>
    <property type="match status" value="1"/>
</dbReference>
<dbReference type="PANTHER" id="PTHR32338:SF10">
    <property type="entry name" value="N-ACETYL-GAMMA-GLUTAMYL-PHOSPHATE REDUCTASE, CHLOROPLASTIC-RELATED"/>
    <property type="match status" value="1"/>
</dbReference>
<dbReference type="GO" id="GO:0051287">
    <property type="term" value="F:NAD binding"/>
    <property type="evidence" value="ECO:0007669"/>
    <property type="project" value="InterPro"/>
</dbReference>
<keyword evidence="2 5" id="KW-0028">Amino-acid biosynthesis</keyword>
<dbReference type="EC" id="1.2.1.38" evidence="5"/>
<dbReference type="GO" id="GO:0006526">
    <property type="term" value="P:L-arginine biosynthetic process"/>
    <property type="evidence" value="ECO:0007669"/>
    <property type="project" value="UniProtKB-UniRule"/>
</dbReference>
<comment type="function">
    <text evidence="5">Catalyzes the NADPH-dependent reduction of N-acetyl-5-glutamyl phosphate to yield N-acetyl-L-glutamate 5-semialdehyde.</text>
</comment>
<dbReference type="InterPro" id="IPR000706">
    <property type="entry name" value="AGPR_type-1"/>
</dbReference>
<dbReference type="UniPathway" id="UPA00068">
    <property type="reaction ID" value="UER00108"/>
</dbReference>
<feature type="domain" description="Semialdehyde dehydrogenase NAD-binding" evidence="7">
    <location>
        <begin position="4"/>
        <end position="141"/>
    </location>
</feature>
<comment type="subcellular location">
    <subcellularLocation>
        <location evidence="5">Cytoplasm</location>
    </subcellularLocation>
</comment>
<dbReference type="InterPro" id="IPR058924">
    <property type="entry name" value="AGPR_dimerisation_dom"/>
</dbReference>
<keyword evidence="9" id="KW-1185">Reference proteome</keyword>
<dbReference type="GO" id="GO:0003942">
    <property type="term" value="F:N-acetyl-gamma-glutamyl-phosphate reductase activity"/>
    <property type="evidence" value="ECO:0007669"/>
    <property type="project" value="UniProtKB-UniRule"/>
</dbReference>
<dbReference type="Gene3D" id="3.40.50.720">
    <property type="entry name" value="NAD(P)-binding Rossmann-like Domain"/>
    <property type="match status" value="1"/>
</dbReference>
<dbReference type="GO" id="GO:0005737">
    <property type="term" value="C:cytoplasm"/>
    <property type="evidence" value="ECO:0007669"/>
    <property type="project" value="UniProtKB-SubCell"/>
</dbReference>
<feature type="active site" evidence="5 6">
    <location>
        <position position="149"/>
    </location>
</feature>
<evidence type="ECO:0000256" key="2">
    <source>
        <dbReference type="ARBA" id="ARBA00022605"/>
    </source>
</evidence>
<dbReference type="InterPro" id="IPR023013">
    <property type="entry name" value="AGPR_AS"/>
</dbReference>
<keyword evidence="5" id="KW-0963">Cytoplasm</keyword>
<dbReference type="GO" id="GO:0070401">
    <property type="term" value="F:NADP+ binding"/>
    <property type="evidence" value="ECO:0007669"/>
    <property type="project" value="InterPro"/>
</dbReference>
<dbReference type="NCBIfam" id="TIGR01850">
    <property type="entry name" value="argC"/>
    <property type="match status" value="1"/>
</dbReference>
<evidence type="ECO:0000313" key="9">
    <source>
        <dbReference type="Proteomes" id="UP000297693"/>
    </source>
</evidence>
<comment type="pathway">
    <text evidence="5">Amino-acid biosynthesis; L-arginine biosynthesis; N(2)-acetyl-L-ornithine from L-glutamate: step 3/4.</text>
</comment>
<evidence type="ECO:0000313" key="8">
    <source>
        <dbReference type="EMBL" id="TGL63938.1"/>
    </source>
</evidence>
<evidence type="ECO:0000259" key="7">
    <source>
        <dbReference type="SMART" id="SM00859"/>
    </source>
</evidence>
<proteinExistence type="inferred from homology"/>
<dbReference type="SUPFAM" id="SSF55347">
    <property type="entry name" value="Glyceraldehyde-3-phosphate dehydrogenase-like, C-terminal domain"/>
    <property type="match status" value="1"/>
</dbReference>
<dbReference type="CDD" id="cd17895">
    <property type="entry name" value="AGPR_1_N"/>
    <property type="match status" value="1"/>
</dbReference>
<dbReference type="EMBL" id="RQGD01000002">
    <property type="protein sequence ID" value="TGL63938.1"/>
    <property type="molecule type" value="Genomic_DNA"/>
</dbReference>
<evidence type="ECO:0000256" key="4">
    <source>
        <dbReference type="ARBA" id="ARBA00023002"/>
    </source>
</evidence>
<comment type="similarity">
    <text evidence="5">Belongs to the NAGSA dehydrogenase family. Type 1 subfamily.</text>
</comment>
<dbReference type="Gene3D" id="3.30.360.10">
    <property type="entry name" value="Dihydrodipicolinate Reductase, domain 2"/>
    <property type="match status" value="1"/>
</dbReference>
<accession>A0A4R9KB34</accession>
<gene>
    <name evidence="5" type="primary">argC</name>
    <name evidence="8" type="ORF">EHQ58_00820</name>
</gene>
<keyword evidence="3 5" id="KW-0521">NADP</keyword>
<dbReference type="RefSeq" id="WP_135621435.1">
    <property type="nucleotide sequence ID" value="NZ_RQGD01000002.1"/>
</dbReference>
<evidence type="ECO:0000256" key="5">
    <source>
        <dbReference type="HAMAP-Rule" id="MF_00150"/>
    </source>
</evidence>
<protein>
    <recommendedName>
        <fullName evidence="5">N-acetyl-gamma-glutamyl-phosphate reductase</fullName>
        <shortName evidence="5">AGPR</shortName>
        <ecNumber evidence="5">1.2.1.38</ecNumber>
    </recommendedName>
    <alternativeName>
        <fullName evidence="5">N-acetyl-glutamate semialdehyde dehydrogenase</fullName>
        <shortName evidence="5">NAGSA dehydrogenase</shortName>
    </alternativeName>
</protein>
<dbReference type="OrthoDB" id="9801289at2"/>
<keyword evidence="4 5" id="KW-0560">Oxidoreductase</keyword>
<dbReference type="AlphaFoldDB" id="A0A4R9KB34"/>
<dbReference type="InterPro" id="IPR036291">
    <property type="entry name" value="NAD(P)-bd_dom_sf"/>
</dbReference>
<dbReference type="Pfam" id="PF01118">
    <property type="entry name" value="Semialdhyde_dh"/>
    <property type="match status" value="1"/>
</dbReference>
<reference evidence="8" key="1">
    <citation type="journal article" date="2019" name="PLoS Negl. Trop. Dis.">
        <title>Revisiting the worldwide diversity of Leptospira species in the environment.</title>
        <authorList>
            <person name="Vincent A.T."/>
            <person name="Schiettekatte O."/>
            <person name="Bourhy P."/>
            <person name="Veyrier F.J."/>
            <person name="Picardeau M."/>
        </authorList>
    </citation>
    <scope>NUCLEOTIDE SEQUENCE [LARGE SCALE GENOMIC DNA]</scope>
    <source>
        <strain evidence="8">201702476</strain>
    </source>
</reference>
<organism evidence="8 9">
    <name type="scientific">Leptospira ognonensis</name>
    <dbReference type="NCBI Taxonomy" id="2484945"/>
    <lineage>
        <taxon>Bacteria</taxon>
        <taxon>Pseudomonadati</taxon>
        <taxon>Spirochaetota</taxon>
        <taxon>Spirochaetia</taxon>
        <taxon>Leptospirales</taxon>
        <taxon>Leptospiraceae</taxon>
        <taxon>Leptospira</taxon>
    </lineage>
</organism>
<dbReference type="InterPro" id="IPR050085">
    <property type="entry name" value="AGPR"/>
</dbReference>
<comment type="catalytic activity">
    <reaction evidence="5">
        <text>N-acetyl-L-glutamate 5-semialdehyde + phosphate + NADP(+) = N-acetyl-L-glutamyl 5-phosphate + NADPH + H(+)</text>
        <dbReference type="Rhea" id="RHEA:21588"/>
        <dbReference type="ChEBI" id="CHEBI:15378"/>
        <dbReference type="ChEBI" id="CHEBI:29123"/>
        <dbReference type="ChEBI" id="CHEBI:43474"/>
        <dbReference type="ChEBI" id="CHEBI:57783"/>
        <dbReference type="ChEBI" id="CHEBI:57936"/>
        <dbReference type="ChEBI" id="CHEBI:58349"/>
        <dbReference type="EC" id="1.2.1.38"/>
    </reaction>
</comment>
<sequence>MTEKLAIIGGGGLTGRELLKLLSHHDGFEIIHITSNQVNGKTLREVFPSEAYLPNLTFAKHDSEIPKDCTVVLATPNEASLDMAPKLLKKGHRVIDLSGTFRLHDKAKFEAVYKFQHTAFDLMEQVVFGIPELFRLKIKGAKFVSNPGCFSTSAILPVALLGDLRKKIAGPVIIDSKSGVSGAGGRTEEITFAFTHVYENFRAYKILSHQHEPEISEYMATGSEPLELIFTPHLLPVYRGILSTIYINFKEDVSESEILTQYQKSMAGETFLRLLPTPEAVELRNVQNTNFLDIGFRMRGNTLVIVSALDNLGKGAAGQALQNLNLMHGYDEGKGLVGR</sequence>
<evidence type="ECO:0000256" key="6">
    <source>
        <dbReference type="PROSITE-ProRule" id="PRU10010"/>
    </source>
</evidence>
<keyword evidence="1 5" id="KW-0055">Arginine biosynthesis</keyword>
<evidence type="ECO:0000256" key="3">
    <source>
        <dbReference type="ARBA" id="ARBA00022857"/>
    </source>
</evidence>
<dbReference type="InterPro" id="IPR000534">
    <property type="entry name" value="Semialdehyde_DH_NAD-bd"/>
</dbReference>
<dbReference type="Proteomes" id="UP000297693">
    <property type="component" value="Unassembled WGS sequence"/>
</dbReference>
<dbReference type="SUPFAM" id="SSF51735">
    <property type="entry name" value="NAD(P)-binding Rossmann-fold domains"/>
    <property type="match status" value="1"/>
</dbReference>
<dbReference type="CDD" id="cd23934">
    <property type="entry name" value="AGPR_1_C"/>
    <property type="match status" value="1"/>
</dbReference>
<dbReference type="SMART" id="SM00859">
    <property type="entry name" value="Semialdhyde_dh"/>
    <property type="match status" value="1"/>
</dbReference>
<name>A0A4R9KB34_9LEPT</name>
<evidence type="ECO:0000256" key="1">
    <source>
        <dbReference type="ARBA" id="ARBA00022571"/>
    </source>
</evidence>